<sequence length="196" mass="22871">MLAPEKIEMINDLLEGLKHGAKAINHAFEVGENANKCYRSFKDTIRKSSDREKQTHETDGRQSKQYNPHFKTFYVLVPYETHQVSHFNREEARKVVLNGFKENTARLIRPKAASDKQPTSLYKGYVLARAKVEMDYTDDGIMEFVRESLRTKEGCSNLEFYFRELRRCRRGYYVVSKRAMDTRSQKGMKHNGTVSC</sequence>
<accession>A0A5N6UCS7</accession>
<dbReference type="Proteomes" id="UP000326950">
    <property type="component" value="Unassembled WGS sequence"/>
</dbReference>
<dbReference type="EMBL" id="ML738764">
    <property type="protein sequence ID" value="KAE8156376.1"/>
    <property type="molecule type" value="Genomic_DNA"/>
</dbReference>
<reference evidence="1 2" key="1">
    <citation type="submission" date="2019-04" db="EMBL/GenBank/DDBJ databases">
        <title>Friends and foes A comparative genomics study of 23 Aspergillus species from section Flavi.</title>
        <authorList>
            <consortium name="DOE Joint Genome Institute"/>
            <person name="Kjaerbolling I."/>
            <person name="Vesth T."/>
            <person name="Frisvad J.C."/>
            <person name="Nybo J.L."/>
            <person name="Theobald S."/>
            <person name="Kildgaard S."/>
            <person name="Isbrandt T."/>
            <person name="Kuo A."/>
            <person name="Sato A."/>
            <person name="Lyhne E.K."/>
            <person name="Kogle M.E."/>
            <person name="Wiebenga A."/>
            <person name="Kun R.S."/>
            <person name="Lubbers R.J."/>
            <person name="Makela M.R."/>
            <person name="Barry K."/>
            <person name="Chovatia M."/>
            <person name="Clum A."/>
            <person name="Daum C."/>
            <person name="Haridas S."/>
            <person name="He G."/>
            <person name="LaButti K."/>
            <person name="Lipzen A."/>
            <person name="Mondo S."/>
            <person name="Riley R."/>
            <person name="Salamov A."/>
            <person name="Simmons B.A."/>
            <person name="Magnuson J.K."/>
            <person name="Henrissat B."/>
            <person name="Mortensen U.H."/>
            <person name="Larsen T.O."/>
            <person name="Devries R.P."/>
            <person name="Grigoriev I.V."/>
            <person name="Machida M."/>
            <person name="Baker S.E."/>
            <person name="Andersen M.R."/>
        </authorList>
    </citation>
    <scope>NUCLEOTIDE SEQUENCE [LARGE SCALE GENOMIC DNA]</scope>
    <source>
        <strain evidence="1 2">CBS 117626</strain>
    </source>
</reference>
<dbReference type="OrthoDB" id="4461198at2759"/>
<gene>
    <name evidence="1" type="ORF">BDV40DRAFT_306121</name>
</gene>
<evidence type="ECO:0000313" key="2">
    <source>
        <dbReference type="Proteomes" id="UP000326950"/>
    </source>
</evidence>
<organism evidence="1 2">
    <name type="scientific">Aspergillus tamarii</name>
    <dbReference type="NCBI Taxonomy" id="41984"/>
    <lineage>
        <taxon>Eukaryota</taxon>
        <taxon>Fungi</taxon>
        <taxon>Dikarya</taxon>
        <taxon>Ascomycota</taxon>
        <taxon>Pezizomycotina</taxon>
        <taxon>Eurotiomycetes</taxon>
        <taxon>Eurotiomycetidae</taxon>
        <taxon>Eurotiales</taxon>
        <taxon>Aspergillaceae</taxon>
        <taxon>Aspergillus</taxon>
        <taxon>Aspergillus subgen. Circumdati</taxon>
    </lineage>
</organism>
<evidence type="ECO:0000313" key="1">
    <source>
        <dbReference type="EMBL" id="KAE8156376.1"/>
    </source>
</evidence>
<proteinExistence type="predicted"/>
<name>A0A5N6UCS7_ASPTM</name>
<dbReference type="AlphaFoldDB" id="A0A5N6UCS7"/>
<protein>
    <submittedName>
        <fullName evidence="1">Uncharacterized protein</fullName>
    </submittedName>
</protein>
<keyword evidence="2" id="KW-1185">Reference proteome</keyword>